<protein>
    <submittedName>
        <fullName evidence="3">Uncharacterized protein LOC111353034</fullName>
    </submittedName>
</protein>
<evidence type="ECO:0000313" key="3">
    <source>
        <dbReference type="RefSeq" id="XP_022821601.1"/>
    </source>
</evidence>
<dbReference type="PANTHER" id="PTHR46601:SF2">
    <property type="entry name" value="UBIQUITIN-LIKE PROTEASE FAMILY PROFILE DOMAIN-CONTAINING PROTEIN"/>
    <property type="match status" value="1"/>
</dbReference>
<evidence type="ECO:0000256" key="1">
    <source>
        <dbReference type="SAM" id="MobiDB-lite"/>
    </source>
</evidence>
<sequence>MPNKKTMSENELERRRIARREKYKQIKNDPEKYIAERAKKREAYLKRKESKKVKSINEMSPREQRVQRRKWRENSKRYYEKILKEKKIQEVIVPRTEIDSTAEDKTIDPLKRHDAERQYKSQNKILLNKIKVLKRKHLMEKKEMSCLIKKYQYRCRVLLRKINIMKNNHEKENVDSEKTGKIYAVTEDNTKSNTVCRKRNYDLYRKCLRSRLQKKILGGKSIQELVERFYEDDINSRNTAGKKQCVKKFGVTKQKRYLLDSVKKLHKKFMEENPNVKISYVTFARLRPFWVYLPRDDRDTCGCTVHTNMDIIISSLKKKGIVDIINFQKMLDILCCDKYNLKCVSRTCQICKNKVIPYNEFSNHQEIEYYEWDRDKKKVGQKEITITKKFKRTTQIRNLILKLEDSLPKFFSHTANIINQYQIITELKKSLNDYEVLIHMDFSENYSYKFAEEVQSLHFGGSRGQISLHTVVIYIKKGRETINYSLCTVSECPRHDSPAVWAHLEKALEFVFEKSPNITTVHILTDSPSSQYRNKYIFYIMTQLRNVFSSLKSVTWNYQEAGHGKGAPDGVGAVVKRTADYQVKCGRDVGDFSTFVGIVRENVKNVEIRVVEEHEIREKEIHLPKNIAPFKGTMLVHQVLWNSDSEFLEFRKLSCYECVVTICKHDKHMQLHKIYKSPIDSEVGNVKIIPPNKKIKILSDITIKHSNKPCNTPTSRIHNEQNVTPLAKVKGTWENQSFMINQTGAMASGFGHQQEFLTFLNQQQVSKDLLND</sequence>
<keyword evidence="2" id="KW-1185">Reference proteome</keyword>
<dbReference type="KEGG" id="sliu:111353034"/>
<dbReference type="AlphaFoldDB" id="A0A9J7E3M5"/>
<dbReference type="PANTHER" id="PTHR46601">
    <property type="entry name" value="ULP_PROTEASE DOMAIN-CONTAINING PROTEIN"/>
    <property type="match status" value="1"/>
</dbReference>
<dbReference type="Proteomes" id="UP000301870">
    <property type="component" value="Chromosome 16"/>
</dbReference>
<dbReference type="OrthoDB" id="6375801at2759"/>
<feature type="compositionally biased region" description="Basic and acidic residues" evidence="1">
    <location>
        <begin position="1"/>
        <end position="15"/>
    </location>
</feature>
<name>A0A9J7E3M5_SPOLT</name>
<organism evidence="2 3">
    <name type="scientific">Spodoptera litura</name>
    <name type="common">Asian cotton leafworm</name>
    <dbReference type="NCBI Taxonomy" id="69820"/>
    <lineage>
        <taxon>Eukaryota</taxon>
        <taxon>Metazoa</taxon>
        <taxon>Ecdysozoa</taxon>
        <taxon>Arthropoda</taxon>
        <taxon>Hexapoda</taxon>
        <taxon>Insecta</taxon>
        <taxon>Pterygota</taxon>
        <taxon>Neoptera</taxon>
        <taxon>Endopterygota</taxon>
        <taxon>Lepidoptera</taxon>
        <taxon>Glossata</taxon>
        <taxon>Ditrysia</taxon>
        <taxon>Noctuoidea</taxon>
        <taxon>Noctuidae</taxon>
        <taxon>Amphipyrinae</taxon>
        <taxon>Spodoptera</taxon>
    </lineage>
</organism>
<accession>A0A9J7E3M5</accession>
<feature type="region of interest" description="Disordered" evidence="1">
    <location>
        <begin position="1"/>
        <end position="20"/>
    </location>
</feature>
<gene>
    <name evidence="3" type="primary">LOC111353034</name>
</gene>
<proteinExistence type="predicted"/>
<reference evidence="3" key="1">
    <citation type="submission" date="2025-08" db="UniProtKB">
        <authorList>
            <consortium name="RefSeq"/>
        </authorList>
    </citation>
    <scope>IDENTIFICATION</scope>
    <source>
        <strain evidence="3">Ishihara</strain>
        <tissue evidence="3">Whole body</tissue>
    </source>
</reference>
<dbReference type="GeneID" id="111353034"/>
<dbReference type="RefSeq" id="XP_022821601.1">
    <property type="nucleotide sequence ID" value="XM_022965833.1"/>
</dbReference>
<evidence type="ECO:0000313" key="2">
    <source>
        <dbReference type="Proteomes" id="UP000301870"/>
    </source>
</evidence>